<dbReference type="InterPro" id="IPR003423">
    <property type="entry name" value="OMP_efflux"/>
</dbReference>
<comment type="similarity">
    <text evidence="2 9">Belongs to the outer membrane factor (OMF) (TC 1.B.17) family.</text>
</comment>
<dbReference type="Pfam" id="PF02321">
    <property type="entry name" value="OEP"/>
    <property type="match status" value="2"/>
</dbReference>
<organism evidence="11 12">
    <name type="scientific">Uliginosibacterium paludis</name>
    <dbReference type="NCBI Taxonomy" id="1615952"/>
    <lineage>
        <taxon>Bacteria</taxon>
        <taxon>Pseudomonadati</taxon>
        <taxon>Pseudomonadota</taxon>
        <taxon>Betaproteobacteria</taxon>
        <taxon>Rhodocyclales</taxon>
        <taxon>Zoogloeaceae</taxon>
        <taxon>Uliginosibacterium</taxon>
    </lineage>
</organism>
<protein>
    <submittedName>
        <fullName evidence="11">Efflux transporter outer membrane subunit</fullName>
    </submittedName>
</protein>
<dbReference type="InterPro" id="IPR010131">
    <property type="entry name" value="MdtP/NodT-like"/>
</dbReference>
<feature type="chain" id="PRO_5044950674" evidence="9">
    <location>
        <begin position="18"/>
        <end position="487"/>
    </location>
</feature>
<dbReference type="RefSeq" id="WP_345929076.1">
    <property type="nucleotide sequence ID" value="NZ_JBDIVF010000008.1"/>
</dbReference>
<keyword evidence="5 9" id="KW-0732">Signal</keyword>
<proteinExistence type="inferred from homology"/>
<evidence type="ECO:0000256" key="9">
    <source>
        <dbReference type="RuleBase" id="RU362097"/>
    </source>
</evidence>
<name>A0ABV2CRB5_9RHOO</name>
<dbReference type="PROSITE" id="PS51257">
    <property type="entry name" value="PROKAR_LIPOPROTEIN"/>
    <property type="match status" value="1"/>
</dbReference>
<dbReference type="Proteomes" id="UP001548590">
    <property type="component" value="Unassembled WGS sequence"/>
</dbReference>
<evidence type="ECO:0000256" key="7">
    <source>
        <dbReference type="ARBA" id="ARBA00023139"/>
    </source>
</evidence>
<dbReference type="NCBIfam" id="TIGR01845">
    <property type="entry name" value="outer_NodT"/>
    <property type="match status" value="1"/>
</dbReference>
<keyword evidence="7 9" id="KW-0564">Palmitate</keyword>
<gene>
    <name evidence="11" type="ORF">ABVT11_11235</name>
</gene>
<evidence type="ECO:0000256" key="5">
    <source>
        <dbReference type="ARBA" id="ARBA00022729"/>
    </source>
</evidence>
<feature type="signal peptide" evidence="9">
    <location>
        <begin position="1"/>
        <end position="17"/>
    </location>
</feature>
<evidence type="ECO:0000256" key="3">
    <source>
        <dbReference type="ARBA" id="ARBA00022452"/>
    </source>
</evidence>
<dbReference type="PANTHER" id="PTHR30203:SF20">
    <property type="entry name" value="MULTIDRUG RESISTANCE OUTER MEMBRANE PROTEIN MDTP-RELATED"/>
    <property type="match status" value="1"/>
</dbReference>
<feature type="compositionally biased region" description="Polar residues" evidence="10">
    <location>
        <begin position="476"/>
        <end position="487"/>
    </location>
</feature>
<dbReference type="EMBL" id="JBEWLZ010000005">
    <property type="protein sequence ID" value="MET1490398.1"/>
    <property type="molecule type" value="Genomic_DNA"/>
</dbReference>
<keyword evidence="4 9" id="KW-0812">Transmembrane</keyword>
<dbReference type="Gene3D" id="2.20.200.10">
    <property type="entry name" value="Outer membrane efflux proteins (OEP)"/>
    <property type="match status" value="1"/>
</dbReference>
<evidence type="ECO:0000256" key="2">
    <source>
        <dbReference type="ARBA" id="ARBA00007613"/>
    </source>
</evidence>
<evidence type="ECO:0000256" key="8">
    <source>
        <dbReference type="ARBA" id="ARBA00023288"/>
    </source>
</evidence>
<evidence type="ECO:0000256" key="4">
    <source>
        <dbReference type="ARBA" id="ARBA00022692"/>
    </source>
</evidence>
<comment type="subcellular location">
    <subcellularLocation>
        <location evidence="9">Cell membrane</location>
        <topology evidence="9">Lipid-anchor</topology>
    </subcellularLocation>
    <subcellularLocation>
        <location evidence="1">Membrane</location>
    </subcellularLocation>
</comment>
<evidence type="ECO:0000256" key="6">
    <source>
        <dbReference type="ARBA" id="ARBA00023136"/>
    </source>
</evidence>
<dbReference type="PANTHER" id="PTHR30203">
    <property type="entry name" value="OUTER MEMBRANE CATION EFFLUX PROTEIN"/>
    <property type="match status" value="1"/>
</dbReference>
<feature type="region of interest" description="Disordered" evidence="10">
    <location>
        <begin position="467"/>
        <end position="487"/>
    </location>
</feature>
<sequence length="487" mass="52113">MMKVRTLALLCAGIGLAACATHSDIQPHSRLKQADSLGRLSAANSAEWTVRENYWQAFGDPQLDALVSSALADSPNLALADARIRRANAMTDAAGSALWPQLALNGESIDQRFSEKGMVSPTYAGKTRTNNRLALDAGIELDVWGKYRRALEGAKAARAASELEARAARVALAAAVTRAYLEFDRLHRQIALIDQQIGLRQETERLQGVRFKAGLDAEIDRNLQHQGIAQLRSERAQIEERISLQANALAALAGQGPEAGSRLTPPAISGELDAHLPSQLPSDLLANRPDLQAARLRVEAAAADVDYSRAQFYPSVNLTAFAGFSAIGLDNLLDPASRIYGIGPTLRLPIFEAGRLRAGLAGKAADYDAAVEQYNANLVDAMREVADQARSLDGAARQGERVREAQAAADRGVKLVETRMGQGLASRIQLLSARMQRLGQDRADIDVRAHRLDAAVGLARALGGGFTAAQDPFSRSAGQTGSTESKS</sequence>
<evidence type="ECO:0000313" key="11">
    <source>
        <dbReference type="EMBL" id="MET1490398.1"/>
    </source>
</evidence>
<keyword evidence="3 9" id="KW-1134">Transmembrane beta strand</keyword>
<reference evidence="11 12" key="1">
    <citation type="submission" date="2024-07" db="EMBL/GenBank/DDBJ databases">
        <title>Uliginosibacterium paludis KCTC:42655.</title>
        <authorList>
            <person name="Kim M.K."/>
        </authorList>
    </citation>
    <scope>NUCLEOTIDE SEQUENCE [LARGE SCALE GENOMIC DNA]</scope>
    <source>
        <strain evidence="11 12">KCTC 42655</strain>
    </source>
</reference>
<dbReference type="SUPFAM" id="SSF56954">
    <property type="entry name" value="Outer membrane efflux proteins (OEP)"/>
    <property type="match status" value="1"/>
</dbReference>
<evidence type="ECO:0000256" key="1">
    <source>
        <dbReference type="ARBA" id="ARBA00004370"/>
    </source>
</evidence>
<keyword evidence="6 9" id="KW-0472">Membrane</keyword>
<evidence type="ECO:0000313" key="12">
    <source>
        <dbReference type="Proteomes" id="UP001548590"/>
    </source>
</evidence>
<accession>A0ABV2CRB5</accession>
<comment type="caution">
    <text evidence="11">The sequence shown here is derived from an EMBL/GenBank/DDBJ whole genome shotgun (WGS) entry which is preliminary data.</text>
</comment>
<evidence type="ECO:0000256" key="10">
    <source>
        <dbReference type="SAM" id="MobiDB-lite"/>
    </source>
</evidence>
<dbReference type="Gene3D" id="1.20.1600.10">
    <property type="entry name" value="Outer membrane efflux proteins (OEP)"/>
    <property type="match status" value="1"/>
</dbReference>
<keyword evidence="12" id="KW-1185">Reference proteome</keyword>
<keyword evidence="8 9" id="KW-0449">Lipoprotein</keyword>